<evidence type="ECO:0000313" key="3">
    <source>
        <dbReference type="Proteomes" id="UP001164743"/>
    </source>
</evidence>
<dbReference type="Proteomes" id="UP001164743">
    <property type="component" value="Chromosome 3A"/>
</dbReference>
<proteinExistence type="predicted"/>
<dbReference type="GeneID" id="77808775"/>
<dbReference type="EMBL" id="CP110423">
    <property type="protein sequence ID" value="WAQ82723.1"/>
    <property type="molecule type" value="Genomic_DNA"/>
</dbReference>
<organism evidence="2 3">
    <name type="scientific">Puccinia triticina</name>
    <dbReference type="NCBI Taxonomy" id="208348"/>
    <lineage>
        <taxon>Eukaryota</taxon>
        <taxon>Fungi</taxon>
        <taxon>Dikarya</taxon>
        <taxon>Basidiomycota</taxon>
        <taxon>Pucciniomycotina</taxon>
        <taxon>Pucciniomycetes</taxon>
        <taxon>Pucciniales</taxon>
        <taxon>Pucciniaceae</taxon>
        <taxon>Puccinia</taxon>
    </lineage>
</organism>
<protein>
    <submittedName>
        <fullName evidence="2">Uncharacterized protein</fullName>
    </submittedName>
</protein>
<keyword evidence="3" id="KW-1185">Reference proteome</keyword>
<dbReference type="RefSeq" id="XP_053018278.1">
    <property type="nucleotide sequence ID" value="XM_053167891.1"/>
</dbReference>
<evidence type="ECO:0000313" key="2">
    <source>
        <dbReference type="EMBL" id="WAQ82723.1"/>
    </source>
</evidence>
<feature type="region of interest" description="Disordered" evidence="1">
    <location>
        <begin position="1"/>
        <end position="25"/>
    </location>
</feature>
<sequence>MSHEAGLDGEQSGRRAHQQWPLRTERHIPCVPNRAASHTYARPSSPHRCPSAILLQSKDFRRSLSARDGTSVVLPVCFFTRSSDGQERTTIGARMSEALVGGDGAWRGGNAAAGQWFGNAFMAGPPAPFACCTVMLHILLVLLRSNLHSRTVPCLKTSIVSDSQECKRAWVWESDR</sequence>
<name>A0ABY7CEC6_9BASI</name>
<reference evidence="2" key="1">
    <citation type="submission" date="2022-10" db="EMBL/GenBank/DDBJ databases">
        <title>Puccinia triticina Genome sequencing and assembly.</title>
        <authorList>
            <person name="Li C."/>
        </authorList>
    </citation>
    <scope>NUCLEOTIDE SEQUENCE</scope>
    <source>
        <strain evidence="2">Pt15</strain>
    </source>
</reference>
<accession>A0ABY7CEC6</accession>
<gene>
    <name evidence="2" type="ORF">PtA15_3A87</name>
</gene>
<evidence type="ECO:0000256" key="1">
    <source>
        <dbReference type="SAM" id="MobiDB-lite"/>
    </source>
</evidence>